<dbReference type="EMBL" id="BMIB01000009">
    <property type="protein sequence ID" value="GGH83252.1"/>
    <property type="molecule type" value="Genomic_DNA"/>
</dbReference>
<comment type="caution">
    <text evidence="2">The sequence shown here is derived from an EMBL/GenBank/DDBJ whole genome shotgun (WGS) entry which is preliminary data.</text>
</comment>
<dbReference type="Proteomes" id="UP000627292">
    <property type="component" value="Unassembled WGS sequence"/>
</dbReference>
<reference evidence="2" key="2">
    <citation type="submission" date="2020-09" db="EMBL/GenBank/DDBJ databases">
        <authorList>
            <person name="Sun Q."/>
            <person name="Zhou Y."/>
        </authorList>
    </citation>
    <scope>NUCLEOTIDE SEQUENCE</scope>
    <source>
        <strain evidence="2">CGMCC 1.15290</strain>
    </source>
</reference>
<name>A0A917J6E6_9BACT</name>
<feature type="domain" description="DUF4253" evidence="1">
    <location>
        <begin position="131"/>
        <end position="232"/>
    </location>
</feature>
<dbReference type="AlphaFoldDB" id="A0A917J6E6"/>
<evidence type="ECO:0000259" key="1">
    <source>
        <dbReference type="Pfam" id="PF14062"/>
    </source>
</evidence>
<gene>
    <name evidence="2" type="ORF">GCM10011379_58360</name>
</gene>
<sequence length="232" mass="26537">MTALKWFFASCLLLTACNKPENKLLNKKQELSEKTGIELAVIHKAEQLTHTNAMRFKRWYRNVCIAGDSVQQLPQHQVKGKTVELPGISFLVNGDSCERMVDSLNHILAQKECMAFISDDAYREDRKRVVSVIHATDKYDIIRMQETASGTSVIATDSLIARLRQLDQKYAFDLIAAGADWVIVRPRVEIANWEDYALETLKICPLEEEPEDVAAYAYALKEDKGRILMWWD</sequence>
<proteinExistence type="predicted"/>
<dbReference type="Pfam" id="PF14062">
    <property type="entry name" value="DUF4253"/>
    <property type="match status" value="1"/>
</dbReference>
<keyword evidence="3" id="KW-1185">Reference proteome</keyword>
<dbReference type="PROSITE" id="PS51257">
    <property type="entry name" value="PROKAR_LIPOPROTEIN"/>
    <property type="match status" value="1"/>
</dbReference>
<organism evidence="2 3">
    <name type="scientific">Filimonas zeae</name>
    <dbReference type="NCBI Taxonomy" id="1737353"/>
    <lineage>
        <taxon>Bacteria</taxon>
        <taxon>Pseudomonadati</taxon>
        <taxon>Bacteroidota</taxon>
        <taxon>Chitinophagia</taxon>
        <taxon>Chitinophagales</taxon>
        <taxon>Chitinophagaceae</taxon>
        <taxon>Filimonas</taxon>
    </lineage>
</organism>
<evidence type="ECO:0000313" key="2">
    <source>
        <dbReference type="EMBL" id="GGH83252.1"/>
    </source>
</evidence>
<protein>
    <recommendedName>
        <fullName evidence="1">DUF4253 domain-containing protein</fullName>
    </recommendedName>
</protein>
<dbReference type="RefSeq" id="WP_188959379.1">
    <property type="nucleotide sequence ID" value="NZ_BMIB01000009.1"/>
</dbReference>
<dbReference type="InterPro" id="IPR025349">
    <property type="entry name" value="DUF4253"/>
</dbReference>
<reference evidence="2" key="1">
    <citation type="journal article" date="2014" name="Int. J. Syst. Evol. Microbiol.">
        <title>Complete genome sequence of Corynebacterium casei LMG S-19264T (=DSM 44701T), isolated from a smear-ripened cheese.</title>
        <authorList>
            <consortium name="US DOE Joint Genome Institute (JGI-PGF)"/>
            <person name="Walter F."/>
            <person name="Albersmeier A."/>
            <person name="Kalinowski J."/>
            <person name="Ruckert C."/>
        </authorList>
    </citation>
    <scope>NUCLEOTIDE SEQUENCE</scope>
    <source>
        <strain evidence="2">CGMCC 1.15290</strain>
    </source>
</reference>
<accession>A0A917J6E6</accession>
<evidence type="ECO:0000313" key="3">
    <source>
        <dbReference type="Proteomes" id="UP000627292"/>
    </source>
</evidence>